<keyword evidence="3" id="KW-0238">DNA-binding</keyword>
<dbReference type="AlphaFoldDB" id="A0A1Y0HW19"/>
<accession>A0A1Y0HW19</accession>
<dbReference type="InterPro" id="IPR051054">
    <property type="entry name" value="SorC_transcr_regulators"/>
</dbReference>
<dbReference type="Pfam" id="PF04198">
    <property type="entry name" value="Sugar-bind"/>
    <property type="match status" value="1"/>
</dbReference>
<dbReference type="PANTHER" id="PTHR34294:SF1">
    <property type="entry name" value="TRANSCRIPTIONAL REGULATOR LSRR"/>
    <property type="match status" value="1"/>
</dbReference>
<dbReference type="GO" id="GO:0003677">
    <property type="term" value="F:DNA binding"/>
    <property type="evidence" value="ECO:0007669"/>
    <property type="project" value="UniProtKB-KW"/>
</dbReference>
<name>A0A1Y0HW19_CELCE</name>
<proteinExistence type="inferred from homology"/>
<dbReference type="Proteomes" id="UP000196228">
    <property type="component" value="Chromosome"/>
</dbReference>
<dbReference type="Gene3D" id="1.10.10.10">
    <property type="entry name" value="Winged helix-like DNA-binding domain superfamily/Winged helix DNA-binding domain"/>
    <property type="match status" value="1"/>
</dbReference>
<evidence type="ECO:0000256" key="2">
    <source>
        <dbReference type="ARBA" id="ARBA00023015"/>
    </source>
</evidence>
<comment type="similarity">
    <text evidence="1">Belongs to the SorC transcriptional regulatory family.</text>
</comment>
<sequence>MGDMTDFSRHELAHVARRYYVDSASKVEIGEELGVSRFKVARMLEQALEAGIVTITIDDAGVVDPALSARLRSHLGLDECLVVQGRDTVSELREDVGAAAAELLTRSLRPGNTLGFAWGRTLTAMTERLTALPPVTVVQLTGAVGSDLSDSPVEVIRRVSLRAGGDAHAIFAPLVVEDAATAATLRRQPDIARALSLFDRVDVAVVAIGSWDPPISQLREVLGRDERDDLTARGVRAEIAGILLTAEGDLVPDFAERCLSISARQLARVPKVIAVAAEHEKAAAVHAVTRSGLVSALVTEQRCAEALLDLPPVARGTGR</sequence>
<dbReference type="SUPFAM" id="SSF100950">
    <property type="entry name" value="NagB/RpiA/CoA transferase-like"/>
    <property type="match status" value="1"/>
</dbReference>
<dbReference type="InterPro" id="IPR036388">
    <property type="entry name" value="WH-like_DNA-bd_sf"/>
</dbReference>
<feature type="domain" description="Sugar-binding" evidence="5">
    <location>
        <begin position="67"/>
        <end position="308"/>
    </location>
</feature>
<dbReference type="InterPro" id="IPR037171">
    <property type="entry name" value="NagB/RpiA_transferase-like"/>
</dbReference>
<organism evidence="6 7">
    <name type="scientific">Cellulosimicrobium cellulans</name>
    <name type="common">Arthrobacter luteus</name>
    <dbReference type="NCBI Taxonomy" id="1710"/>
    <lineage>
        <taxon>Bacteria</taxon>
        <taxon>Bacillati</taxon>
        <taxon>Actinomycetota</taxon>
        <taxon>Actinomycetes</taxon>
        <taxon>Micrococcales</taxon>
        <taxon>Promicromonosporaceae</taxon>
        <taxon>Cellulosimicrobium</taxon>
    </lineage>
</organism>
<keyword evidence="2" id="KW-0805">Transcription regulation</keyword>
<evidence type="ECO:0000313" key="6">
    <source>
        <dbReference type="EMBL" id="ARU51353.1"/>
    </source>
</evidence>
<dbReference type="InterPro" id="IPR007324">
    <property type="entry name" value="Sugar-bd_dom_put"/>
</dbReference>
<gene>
    <name evidence="6" type="ORF">CBR64_07465</name>
</gene>
<evidence type="ECO:0000256" key="3">
    <source>
        <dbReference type="ARBA" id="ARBA00023125"/>
    </source>
</evidence>
<dbReference type="EMBL" id="CP021383">
    <property type="protein sequence ID" value="ARU51353.1"/>
    <property type="molecule type" value="Genomic_DNA"/>
</dbReference>
<evidence type="ECO:0000256" key="1">
    <source>
        <dbReference type="ARBA" id="ARBA00010466"/>
    </source>
</evidence>
<evidence type="ECO:0000313" key="7">
    <source>
        <dbReference type="Proteomes" id="UP000196228"/>
    </source>
</evidence>
<evidence type="ECO:0000256" key="4">
    <source>
        <dbReference type="ARBA" id="ARBA00023163"/>
    </source>
</evidence>
<dbReference type="Gene3D" id="3.40.50.1360">
    <property type="match status" value="1"/>
</dbReference>
<keyword evidence="4" id="KW-0804">Transcription</keyword>
<reference evidence="6 7" key="1">
    <citation type="submission" date="2017-05" db="EMBL/GenBank/DDBJ databases">
        <authorList>
            <person name="Song R."/>
            <person name="Chenine A.L."/>
            <person name="Ruprecht R.M."/>
        </authorList>
    </citation>
    <scope>NUCLEOTIDE SEQUENCE [LARGE SCALE GENOMIC DNA]</scope>
    <source>
        <strain evidence="6 7">PSBB019</strain>
    </source>
</reference>
<protein>
    <recommendedName>
        <fullName evidence="5">Sugar-binding domain-containing protein</fullName>
    </recommendedName>
</protein>
<dbReference type="KEGG" id="cceu:CBR64_07465"/>
<dbReference type="GO" id="GO:0030246">
    <property type="term" value="F:carbohydrate binding"/>
    <property type="evidence" value="ECO:0007669"/>
    <property type="project" value="InterPro"/>
</dbReference>
<evidence type="ECO:0000259" key="5">
    <source>
        <dbReference type="Pfam" id="PF04198"/>
    </source>
</evidence>
<dbReference type="PANTHER" id="PTHR34294">
    <property type="entry name" value="TRANSCRIPTIONAL REGULATOR-RELATED"/>
    <property type="match status" value="1"/>
</dbReference>